<dbReference type="EMBL" id="KE524237">
    <property type="protein sequence ID" value="KFB35113.1"/>
    <property type="molecule type" value="Genomic_DNA"/>
</dbReference>
<reference evidence="2" key="2">
    <citation type="submission" date="2020-05" db="UniProtKB">
        <authorList>
            <consortium name="EnsemblMetazoa"/>
        </authorList>
    </citation>
    <scope>IDENTIFICATION</scope>
</reference>
<sequence>MHARGQCQFVCHLGRLQGNALGQLRAPNPLLDKQLLVPANVSTASTVWTVFSRIGDASSTPSSLVQSATFTGSRVGETEGIIAQQAATFETRGNLSGTSETEGCIPASARHPFVSASETTDSGCPFRICGALCLGRFAPFDLLRGWVRGSDGTWQRDDVPDVPYGTVPDALRNDSGCSQMSRDAIITPSEKPNQCRIITSDLLT</sequence>
<dbReference type="EnsemblMetazoa" id="ASIC001033-RA">
    <property type="protein sequence ID" value="ASIC001033-PA"/>
    <property type="gene ID" value="ASIC001033"/>
</dbReference>
<dbReference type="Proteomes" id="UP000030765">
    <property type="component" value="Unassembled WGS sequence"/>
</dbReference>
<dbReference type="AlphaFoldDB" id="A0A084VAW9"/>
<evidence type="ECO:0000313" key="2">
    <source>
        <dbReference type="EnsemblMetazoa" id="ASIC001033-PA"/>
    </source>
</evidence>
<dbReference type="EMBL" id="ATLV01004724">
    <property type="status" value="NOT_ANNOTATED_CDS"/>
    <property type="molecule type" value="Genomic_DNA"/>
</dbReference>
<gene>
    <name evidence="1" type="ORF">ZHAS_00001033</name>
</gene>
<evidence type="ECO:0000313" key="1">
    <source>
        <dbReference type="EMBL" id="KFB35113.1"/>
    </source>
</evidence>
<accession>A0A084VAW9</accession>
<organism evidence="1">
    <name type="scientific">Anopheles sinensis</name>
    <name type="common">Mosquito</name>
    <dbReference type="NCBI Taxonomy" id="74873"/>
    <lineage>
        <taxon>Eukaryota</taxon>
        <taxon>Metazoa</taxon>
        <taxon>Ecdysozoa</taxon>
        <taxon>Arthropoda</taxon>
        <taxon>Hexapoda</taxon>
        <taxon>Insecta</taxon>
        <taxon>Pterygota</taxon>
        <taxon>Neoptera</taxon>
        <taxon>Endopterygota</taxon>
        <taxon>Diptera</taxon>
        <taxon>Nematocera</taxon>
        <taxon>Culicoidea</taxon>
        <taxon>Culicidae</taxon>
        <taxon>Anophelinae</taxon>
        <taxon>Anopheles</taxon>
    </lineage>
</organism>
<keyword evidence="1" id="KW-0436">Ligase</keyword>
<keyword evidence="3" id="KW-1185">Reference proteome</keyword>
<reference evidence="1 3" key="1">
    <citation type="journal article" date="2014" name="BMC Genomics">
        <title>Genome sequence of Anopheles sinensis provides insight into genetics basis of mosquito competence for malaria parasites.</title>
        <authorList>
            <person name="Zhou D."/>
            <person name="Zhang D."/>
            <person name="Ding G."/>
            <person name="Shi L."/>
            <person name="Hou Q."/>
            <person name="Ye Y."/>
            <person name="Xu Y."/>
            <person name="Zhou H."/>
            <person name="Xiong C."/>
            <person name="Li S."/>
            <person name="Yu J."/>
            <person name="Hong S."/>
            <person name="Yu X."/>
            <person name="Zou P."/>
            <person name="Chen C."/>
            <person name="Chang X."/>
            <person name="Wang W."/>
            <person name="Lv Y."/>
            <person name="Sun Y."/>
            <person name="Ma L."/>
            <person name="Shen B."/>
            <person name="Zhu C."/>
        </authorList>
    </citation>
    <scope>NUCLEOTIDE SEQUENCE [LARGE SCALE GENOMIC DNA]</scope>
</reference>
<protein>
    <submittedName>
        <fullName evidence="1 2">Phosphopantothenoylcysteine decarboxylase/phosphopantothenate/cysteine ligase</fullName>
    </submittedName>
</protein>
<dbReference type="VEuPathDB" id="VectorBase:ASIC001033"/>
<proteinExistence type="predicted"/>
<name>A0A084VAW9_ANOSI</name>
<evidence type="ECO:0000313" key="3">
    <source>
        <dbReference type="Proteomes" id="UP000030765"/>
    </source>
</evidence>
<dbReference type="GO" id="GO:0016874">
    <property type="term" value="F:ligase activity"/>
    <property type="evidence" value="ECO:0007669"/>
    <property type="project" value="UniProtKB-KW"/>
</dbReference>